<reference evidence="3" key="1">
    <citation type="submission" date="1995-08" db="EMBL/GenBank/DDBJ databases">
        <authorList>
            <person name="Smith M.C.M."/>
        </authorList>
    </citation>
    <scope>NUCLEOTIDE SEQUENCE</scope>
    <source>
        <strain evidence="3">Norwich stock</strain>
    </source>
</reference>
<evidence type="ECO:0000313" key="4">
    <source>
        <dbReference type="Proteomes" id="UP000002124"/>
    </source>
</evidence>
<feature type="transmembrane region" description="Helical" evidence="1">
    <location>
        <begin position="59"/>
        <end position="76"/>
    </location>
</feature>
<organism evidence="3">
    <name type="scientific">Streptomyces phage phiC31</name>
    <name type="common">Bacteriophage phi-C31</name>
    <dbReference type="NCBI Taxonomy" id="10719"/>
    <lineage>
        <taxon>Viruses</taxon>
        <taxon>Duplodnaviria</taxon>
        <taxon>Heunggongvirae</taxon>
        <taxon>Uroviricota</taxon>
        <taxon>Caudoviricetes</taxon>
        <taxon>Colingsworthviridae</taxon>
        <taxon>Lomovskayavirus</taxon>
    </lineage>
</organism>
<reference evidence="2 4" key="3">
    <citation type="journal article" date="1999" name="Nucleic Acids Res.">
        <title>The complete genome sequence of the Streptomyces temperate phage straight phiC31: evolutionary relationships to other viruses.</title>
        <authorList>
            <person name="Smith M.C.M."/>
            <person name="Burns N."/>
            <person name="Wilson R.N."/>
            <person name="Gregory M.A."/>
        </authorList>
    </citation>
    <scope>NUCLEOTIDE SEQUENCE</scope>
    <source>
        <strain evidence="4">Norwich</strain>
        <strain evidence="2">Norwich stock</strain>
    </source>
</reference>
<dbReference type="Proteomes" id="UP000002124">
    <property type="component" value="Segment"/>
</dbReference>
<evidence type="ECO:0000313" key="2">
    <source>
        <dbReference type="EMBL" id="CAA07154.1"/>
    </source>
</evidence>
<gene>
    <name evidence="3" type="primary">ORF1</name>
    <name evidence="2" type="synonym">29</name>
</gene>
<sequence>MSGYTIAWLAWLAAFGVIEGRALFNKKPGDTLSEHVWSWFATQSGSTGKPSGWVRARRFALLAFMGWLTAHFMTGGRF</sequence>
<evidence type="ECO:0000256" key="1">
    <source>
        <dbReference type="SAM" id="Phobius"/>
    </source>
</evidence>
<protein>
    <submittedName>
        <fullName evidence="2">Gp29</fullName>
    </submittedName>
    <submittedName>
        <fullName evidence="3">ORF1 protein</fullName>
    </submittedName>
</protein>
<dbReference type="RefSeq" id="NP_047975.1">
    <property type="nucleotide sequence ID" value="NC_001978.3"/>
</dbReference>
<feature type="transmembrane region" description="Helical" evidence="1">
    <location>
        <begin position="6"/>
        <end position="24"/>
    </location>
</feature>
<keyword evidence="1" id="KW-1133">Transmembrane helix</keyword>
<dbReference type="GeneID" id="2715868"/>
<dbReference type="OrthoDB" id="21552at10239"/>
<organismHost>
    <name type="scientific">Streptomyces coelicolor</name>
    <dbReference type="NCBI Taxonomy" id="1902"/>
</organismHost>
<keyword evidence="4" id="KW-1185">Reference proteome</keyword>
<proteinExistence type="predicted"/>
<reference evidence="2 4" key="4">
    <citation type="journal article" date="1999" name="Proc. Natl. Acad. Sci. U.S.A.">
        <title>Evolutionary relationships among diverse bacteriophages and prophages: all the world's a phage.</title>
        <authorList>
            <person name="Hendrix R.W."/>
            <person name="Smith M.C.M."/>
            <person name="Burns N."/>
            <person name="Ford M.E."/>
            <person name="Hatfull G.F."/>
        </authorList>
    </citation>
    <scope>NUCLEOTIDE SEQUENCE [LARGE SCALE GENOMIC DNA]</scope>
    <source>
        <strain evidence="4">Norwich</strain>
        <strain evidence="2">Norwich stock</strain>
    </source>
</reference>
<dbReference type="EMBL" id="X91149">
    <property type="protein sequence ID" value="CAA62586.1"/>
    <property type="molecule type" value="Genomic_DNA"/>
</dbReference>
<dbReference type="EMBL" id="AJ006589">
    <property type="protein sequence ID" value="CAA07154.1"/>
    <property type="molecule type" value="Genomic_DNA"/>
</dbReference>
<keyword evidence="1" id="KW-0812">Transmembrane</keyword>
<evidence type="ECO:0000313" key="3">
    <source>
        <dbReference type="EMBL" id="CAA62586.1"/>
    </source>
</evidence>
<reference evidence="3" key="2">
    <citation type="journal article" date="1996" name="Microbiology">
        <title>Gene expression in the cos region of the Streptomyces temperate actinophage phi C31.</title>
        <authorList>
            <person name="Howe C.W."/>
            <person name="Smith C.M."/>
        </authorList>
    </citation>
    <scope>NUCLEOTIDE SEQUENCE</scope>
    <source>
        <strain evidence="3">Norwich stock</strain>
    </source>
</reference>
<accession>Q37833</accession>
<dbReference type="KEGG" id="vg:2715868"/>
<name>Q37833_BPPHC</name>
<keyword evidence="1" id="KW-0472">Membrane</keyword>